<sequence>MVMILHSSTWVSPQFTFFHEFVRHYDGVAVFFVLSGFLIGGVLIKTLETKGAHRSNLWDFWVRRWIRTVPPYLLVLPVVMAFEIHNGVPARTYLPYFVFLQNFNWPIPPAFLESWSLTVEEWFYLLSAPASFLLAKLLKPRYGVLLAAVLFLVGSTAYRYDYFQHYQPQDWPDWDAHFRKIVLLRLDSLMYGVLAAWVAYYFPAAWARAKWPLFVVGFVGLSMIANPVAPNDLTLFTCVWSFSVAGLGVAFMLPLMNSWKHASGALASIVTHISLISYSLYLLHATIVNANIAVPVVRMLPLPGPVKSLAGLAILWGLSLPLATLMYKYFEVPVMALRNRLKQKSPA</sequence>
<feature type="transmembrane region" description="Helical" evidence="1">
    <location>
        <begin position="234"/>
        <end position="253"/>
    </location>
</feature>
<reference evidence="3 4" key="1">
    <citation type="submission" date="2015-11" db="EMBL/GenBank/DDBJ databases">
        <title>Solirubrum puertoriconensis gen. nov. an environmental bacteria isolated in Puerto Rico.</title>
        <authorList>
            <person name="Cuebas-Irizarry M.F."/>
            <person name="Montalvo-Rodriguez R."/>
        </authorList>
    </citation>
    <scope>NUCLEOTIDE SEQUENCE [LARGE SCALE GENOMIC DNA]</scope>
    <source>
        <strain evidence="3 4">MC1A</strain>
    </source>
</reference>
<evidence type="ECO:0000313" key="4">
    <source>
        <dbReference type="Proteomes" id="UP000054223"/>
    </source>
</evidence>
<keyword evidence="1" id="KW-0812">Transmembrane</keyword>
<feature type="transmembrane region" description="Helical" evidence="1">
    <location>
        <begin position="145"/>
        <end position="162"/>
    </location>
</feature>
<dbReference type="InterPro" id="IPR050879">
    <property type="entry name" value="Acyltransferase_3"/>
</dbReference>
<dbReference type="Proteomes" id="UP000054223">
    <property type="component" value="Unassembled WGS sequence"/>
</dbReference>
<dbReference type="PANTHER" id="PTHR23028:SF53">
    <property type="entry name" value="ACYL_TRANSF_3 DOMAIN-CONTAINING PROTEIN"/>
    <property type="match status" value="1"/>
</dbReference>
<dbReference type="GO" id="GO:0016747">
    <property type="term" value="F:acyltransferase activity, transferring groups other than amino-acyl groups"/>
    <property type="evidence" value="ECO:0007669"/>
    <property type="project" value="InterPro"/>
</dbReference>
<name>A0A9X0HKU0_SOLP1</name>
<organism evidence="3 4">
    <name type="scientific">Solirubrum puertoriconensis</name>
    <dbReference type="NCBI Taxonomy" id="1751427"/>
    <lineage>
        <taxon>Bacteria</taxon>
        <taxon>Pseudomonadati</taxon>
        <taxon>Bacteroidota</taxon>
        <taxon>Cytophagia</taxon>
        <taxon>Cytophagales</taxon>
    </lineage>
</organism>
<keyword evidence="1" id="KW-1133">Transmembrane helix</keyword>
<dbReference type="GO" id="GO:0016020">
    <property type="term" value="C:membrane"/>
    <property type="evidence" value="ECO:0007669"/>
    <property type="project" value="TreeGrafter"/>
</dbReference>
<keyword evidence="1" id="KW-0472">Membrane</keyword>
<feature type="transmembrane region" description="Helical" evidence="1">
    <location>
        <begin position="27"/>
        <end position="44"/>
    </location>
</feature>
<evidence type="ECO:0000313" key="3">
    <source>
        <dbReference type="EMBL" id="KUG07814.1"/>
    </source>
</evidence>
<proteinExistence type="predicted"/>
<feature type="transmembrane region" description="Helical" evidence="1">
    <location>
        <begin position="308"/>
        <end position="330"/>
    </location>
</feature>
<dbReference type="PANTHER" id="PTHR23028">
    <property type="entry name" value="ACETYLTRANSFERASE"/>
    <property type="match status" value="1"/>
</dbReference>
<dbReference type="AlphaFoldDB" id="A0A9X0HKU0"/>
<dbReference type="Pfam" id="PF01757">
    <property type="entry name" value="Acyl_transf_3"/>
    <property type="match status" value="1"/>
</dbReference>
<gene>
    <name evidence="3" type="ORF">ASU33_16030</name>
</gene>
<dbReference type="GO" id="GO:0000271">
    <property type="term" value="P:polysaccharide biosynthetic process"/>
    <property type="evidence" value="ECO:0007669"/>
    <property type="project" value="TreeGrafter"/>
</dbReference>
<dbReference type="EMBL" id="LNAL01000007">
    <property type="protein sequence ID" value="KUG07814.1"/>
    <property type="molecule type" value="Genomic_DNA"/>
</dbReference>
<feature type="domain" description="Acyltransferase 3" evidence="2">
    <location>
        <begin position="1"/>
        <end position="291"/>
    </location>
</feature>
<evidence type="ECO:0000256" key="1">
    <source>
        <dbReference type="SAM" id="Phobius"/>
    </source>
</evidence>
<feature type="transmembrane region" description="Helical" evidence="1">
    <location>
        <begin position="265"/>
        <end position="288"/>
    </location>
</feature>
<keyword evidence="4" id="KW-1185">Reference proteome</keyword>
<accession>A0A9X0HKU0</accession>
<dbReference type="InterPro" id="IPR002656">
    <property type="entry name" value="Acyl_transf_3_dom"/>
</dbReference>
<evidence type="ECO:0000259" key="2">
    <source>
        <dbReference type="Pfam" id="PF01757"/>
    </source>
</evidence>
<feature type="transmembrane region" description="Helical" evidence="1">
    <location>
        <begin position="182"/>
        <end position="202"/>
    </location>
</feature>
<feature type="transmembrane region" description="Helical" evidence="1">
    <location>
        <begin position="209"/>
        <end position="228"/>
    </location>
</feature>
<comment type="caution">
    <text evidence="3">The sequence shown here is derived from an EMBL/GenBank/DDBJ whole genome shotgun (WGS) entry which is preliminary data.</text>
</comment>
<protein>
    <recommendedName>
        <fullName evidence="2">Acyltransferase 3 domain-containing protein</fullName>
    </recommendedName>
</protein>